<organism evidence="2 3">
    <name type="scientific">Candida metapsilosis</name>
    <dbReference type="NCBI Taxonomy" id="273372"/>
    <lineage>
        <taxon>Eukaryota</taxon>
        <taxon>Fungi</taxon>
        <taxon>Dikarya</taxon>
        <taxon>Ascomycota</taxon>
        <taxon>Saccharomycotina</taxon>
        <taxon>Pichiomycetes</taxon>
        <taxon>Debaryomycetaceae</taxon>
        <taxon>Candida/Lodderomyces clade</taxon>
        <taxon>Candida</taxon>
    </lineage>
</organism>
<name>A0A8H7ZDF3_9ASCO</name>
<dbReference type="PANTHER" id="PTHR15020">
    <property type="entry name" value="FLAVIN REDUCTASE-RELATED"/>
    <property type="match status" value="1"/>
</dbReference>
<gene>
    <name evidence="2" type="ORF">I9W82_005581</name>
</gene>
<accession>A0A8H7ZDF3</accession>
<reference evidence="2 3" key="1">
    <citation type="submission" date="2020-12" db="EMBL/GenBank/DDBJ databases">
        <title>Effect of drift, selection, and recombination on the evolution of hybrid genomes in Candida yeast pathogens.</title>
        <authorList>
            <person name="Mixao V."/>
            <person name="Ksiezopolska E."/>
            <person name="Saus E."/>
            <person name="Boekhout T."/>
            <person name="Gacser A."/>
            <person name="Gabaldon T."/>
        </authorList>
    </citation>
    <scope>NUCLEOTIDE SEQUENCE [LARGE SCALE GENOMIC DNA]</scope>
    <source>
        <strain evidence="2 3">BP57</strain>
    </source>
</reference>
<dbReference type="InterPro" id="IPR036291">
    <property type="entry name" value="NAD(P)-bd_dom_sf"/>
</dbReference>
<dbReference type="AlphaFoldDB" id="A0A8H7ZDF3"/>
<proteinExistence type="predicted"/>
<dbReference type="GeneID" id="93654210"/>
<comment type="caution">
    <text evidence="2">The sequence shown here is derived from an EMBL/GenBank/DDBJ whole genome shotgun (WGS) entry which is preliminary data.</text>
</comment>
<dbReference type="Gene3D" id="3.40.50.720">
    <property type="entry name" value="NAD(P)-binding Rossmann-like Domain"/>
    <property type="match status" value="1"/>
</dbReference>
<evidence type="ECO:0000313" key="2">
    <source>
        <dbReference type="EMBL" id="KAG5416851.1"/>
    </source>
</evidence>
<dbReference type="OrthoDB" id="10254604at2759"/>
<evidence type="ECO:0000259" key="1">
    <source>
        <dbReference type="Pfam" id="PF13460"/>
    </source>
</evidence>
<dbReference type="InterPro" id="IPR016040">
    <property type="entry name" value="NAD(P)-bd_dom"/>
</dbReference>
<sequence length="225" mass="24270">MSTFKNLIVFGAHGKVGQNLVKVIAKSSVKATAVVRGDEQANTIKKISSESSNITSTKLDLADASVSDLAAAIKGHDAVVLTVGSGGKGLLQVDLDGVVKAFEATVEANVRRLVLVSAIFAEHREVGIQSGLRDYYIAKHYADRILIDEFGKKLDYTIIKPTNLTDESPTGKIKLIKTLTEDLGSIPRADVAQVLFDVLNFQETFGKSYDIASGEKNIDDPKTYQ</sequence>
<dbReference type="Pfam" id="PF13460">
    <property type="entry name" value="NAD_binding_10"/>
    <property type="match status" value="1"/>
</dbReference>
<feature type="domain" description="NAD(P)-binding" evidence="1">
    <location>
        <begin position="11"/>
        <end position="200"/>
    </location>
</feature>
<evidence type="ECO:0000313" key="3">
    <source>
        <dbReference type="Proteomes" id="UP000669133"/>
    </source>
</evidence>
<protein>
    <recommendedName>
        <fullName evidence="1">NAD(P)-binding domain-containing protein</fullName>
    </recommendedName>
</protein>
<dbReference type="SUPFAM" id="SSF51735">
    <property type="entry name" value="NAD(P)-binding Rossmann-fold domains"/>
    <property type="match status" value="1"/>
</dbReference>
<keyword evidence="3" id="KW-1185">Reference proteome</keyword>
<dbReference type="EMBL" id="JAEOAQ010000008">
    <property type="protein sequence ID" value="KAG5416851.1"/>
    <property type="molecule type" value="Genomic_DNA"/>
</dbReference>
<dbReference type="RefSeq" id="XP_067545967.1">
    <property type="nucleotide sequence ID" value="XM_067694773.1"/>
</dbReference>
<dbReference type="CDD" id="cd05243">
    <property type="entry name" value="SDR_a5"/>
    <property type="match status" value="1"/>
</dbReference>
<dbReference type="Proteomes" id="UP000669133">
    <property type="component" value="Unassembled WGS sequence"/>
</dbReference>
<dbReference type="PANTHER" id="PTHR15020:SF50">
    <property type="entry name" value="UPF0659 PROTEIN YMR090W"/>
    <property type="match status" value="1"/>
</dbReference>